<organism evidence="2 3">
    <name type="scientific">Lapidilactobacillus gannanensis</name>
    <dbReference type="NCBI Taxonomy" id="2486002"/>
    <lineage>
        <taxon>Bacteria</taxon>
        <taxon>Bacillati</taxon>
        <taxon>Bacillota</taxon>
        <taxon>Bacilli</taxon>
        <taxon>Lactobacillales</taxon>
        <taxon>Lactobacillaceae</taxon>
        <taxon>Lapidilactobacillus</taxon>
    </lineage>
</organism>
<comment type="caution">
    <text evidence="2">The sequence shown here is derived from an EMBL/GenBank/DDBJ whole genome shotgun (WGS) entry which is preliminary data.</text>
</comment>
<feature type="transmembrane region" description="Helical" evidence="1">
    <location>
        <begin position="69"/>
        <end position="89"/>
    </location>
</feature>
<accession>A0ABW4BM40</accession>
<evidence type="ECO:0000313" key="3">
    <source>
        <dbReference type="Proteomes" id="UP001597191"/>
    </source>
</evidence>
<evidence type="ECO:0000256" key="1">
    <source>
        <dbReference type="SAM" id="Phobius"/>
    </source>
</evidence>
<keyword evidence="1" id="KW-0812">Transmembrane</keyword>
<sequence>MMKRKLVILWLPLVHALVLIVATIIFVRDNSHIVSSGPDLSLADNLKFDPTRIGEYQLRGDPLHIKDPLVLILLAVGVIYMLVLMVIVFRTRMIDLCLPVALLCLLIPVLPPYTDNVIMKLIVAELFYLLSLALSAFFLSASVKFTDINRPHWLVGDK</sequence>
<evidence type="ECO:0000313" key="2">
    <source>
        <dbReference type="EMBL" id="MFD1410575.1"/>
    </source>
</evidence>
<gene>
    <name evidence="2" type="ORF">ACFQ4R_02920</name>
</gene>
<keyword evidence="3" id="KW-1185">Reference proteome</keyword>
<dbReference type="Proteomes" id="UP001597191">
    <property type="component" value="Unassembled WGS sequence"/>
</dbReference>
<keyword evidence="1" id="KW-1133">Transmembrane helix</keyword>
<feature type="transmembrane region" description="Helical" evidence="1">
    <location>
        <begin position="96"/>
        <end position="114"/>
    </location>
</feature>
<feature type="transmembrane region" description="Helical" evidence="1">
    <location>
        <begin position="126"/>
        <end position="143"/>
    </location>
</feature>
<dbReference type="RefSeq" id="WP_125649841.1">
    <property type="nucleotide sequence ID" value="NZ_JBHTOH010000017.1"/>
</dbReference>
<name>A0ABW4BM40_9LACO</name>
<feature type="transmembrane region" description="Helical" evidence="1">
    <location>
        <begin position="7"/>
        <end position="27"/>
    </location>
</feature>
<protein>
    <submittedName>
        <fullName evidence="2">Uncharacterized protein</fullName>
    </submittedName>
</protein>
<dbReference type="EMBL" id="JBHTOH010000017">
    <property type="protein sequence ID" value="MFD1410575.1"/>
    <property type="molecule type" value="Genomic_DNA"/>
</dbReference>
<proteinExistence type="predicted"/>
<reference evidence="3" key="1">
    <citation type="journal article" date="2019" name="Int. J. Syst. Evol. Microbiol.">
        <title>The Global Catalogue of Microorganisms (GCM) 10K type strain sequencing project: providing services to taxonomists for standard genome sequencing and annotation.</title>
        <authorList>
            <consortium name="The Broad Institute Genomics Platform"/>
            <consortium name="The Broad Institute Genome Sequencing Center for Infectious Disease"/>
            <person name="Wu L."/>
            <person name="Ma J."/>
        </authorList>
    </citation>
    <scope>NUCLEOTIDE SEQUENCE [LARGE SCALE GENOMIC DNA]</scope>
    <source>
        <strain evidence="3">CCM 8937</strain>
    </source>
</reference>
<keyword evidence="1" id="KW-0472">Membrane</keyword>